<evidence type="ECO:0000313" key="2">
    <source>
        <dbReference type="EMBL" id="MRG60680.1"/>
    </source>
</evidence>
<dbReference type="RefSeq" id="WP_153685126.1">
    <property type="nucleotide sequence ID" value="NZ_WJIF01000007.1"/>
</dbReference>
<keyword evidence="1" id="KW-0472">Membrane</keyword>
<evidence type="ECO:0000313" key="3">
    <source>
        <dbReference type="Proteomes" id="UP000431080"/>
    </source>
</evidence>
<comment type="caution">
    <text evidence="2">The sequence shown here is derived from an EMBL/GenBank/DDBJ whole genome shotgun (WGS) entry which is preliminary data.</text>
</comment>
<feature type="transmembrane region" description="Helical" evidence="1">
    <location>
        <begin position="20"/>
        <end position="45"/>
    </location>
</feature>
<sequence length="130" mass="13840">MTNLRTNGTEMRRSRWARNLVAIVMGAVLAVLPLFFVTMLLALSIHEYQSYTAATSEYGGTAALNAKEERGNIIMGSLALVVLWFFLTGLAAAYAAVIEGRVLRTAIWAGGVMAVAIGAMLLFGLTVGTA</sequence>
<proteinExistence type="predicted"/>
<feature type="transmembrane region" description="Helical" evidence="1">
    <location>
        <begin position="73"/>
        <end position="94"/>
    </location>
</feature>
<dbReference type="AlphaFoldDB" id="A0A6I2FDD5"/>
<keyword evidence="1" id="KW-0812">Transmembrane</keyword>
<organism evidence="2 3">
    <name type="scientific">Agromyces agglutinans</name>
    <dbReference type="NCBI Taxonomy" id="2662258"/>
    <lineage>
        <taxon>Bacteria</taxon>
        <taxon>Bacillati</taxon>
        <taxon>Actinomycetota</taxon>
        <taxon>Actinomycetes</taxon>
        <taxon>Micrococcales</taxon>
        <taxon>Microbacteriaceae</taxon>
        <taxon>Agromyces</taxon>
    </lineage>
</organism>
<keyword evidence="1" id="KW-1133">Transmembrane helix</keyword>
<name>A0A6I2FDD5_9MICO</name>
<accession>A0A6I2FDD5</accession>
<keyword evidence="3" id="KW-1185">Reference proteome</keyword>
<reference evidence="2 3" key="1">
    <citation type="submission" date="2019-10" db="EMBL/GenBank/DDBJ databases">
        <authorList>
            <person name="Nie G."/>
            <person name="Ming H."/>
            <person name="Yi B."/>
        </authorList>
    </citation>
    <scope>NUCLEOTIDE SEQUENCE [LARGE SCALE GENOMIC DNA]</scope>
    <source>
        <strain evidence="2 3">CFH 90414</strain>
    </source>
</reference>
<feature type="transmembrane region" description="Helical" evidence="1">
    <location>
        <begin position="106"/>
        <end position="127"/>
    </location>
</feature>
<protein>
    <submittedName>
        <fullName evidence="2">Uncharacterized protein</fullName>
    </submittedName>
</protein>
<dbReference type="Proteomes" id="UP000431080">
    <property type="component" value="Unassembled WGS sequence"/>
</dbReference>
<evidence type="ECO:0000256" key="1">
    <source>
        <dbReference type="SAM" id="Phobius"/>
    </source>
</evidence>
<dbReference type="EMBL" id="WJIF01000007">
    <property type="protein sequence ID" value="MRG60680.1"/>
    <property type="molecule type" value="Genomic_DNA"/>
</dbReference>
<gene>
    <name evidence="2" type="ORF">GE115_12490</name>
</gene>